<comment type="caution">
    <text evidence="2">The sequence shown here is derived from an EMBL/GenBank/DDBJ whole genome shotgun (WGS) entry which is preliminary data.</text>
</comment>
<name>A0AAE3KZI0_9FIRM</name>
<dbReference type="RefSeq" id="WP_257531431.1">
    <property type="nucleotide sequence ID" value="NZ_JANKAS010000008.1"/>
</dbReference>
<evidence type="ECO:0000313" key="2">
    <source>
        <dbReference type="EMBL" id="MCR1899265.1"/>
    </source>
</evidence>
<dbReference type="InterPro" id="IPR021778">
    <property type="entry name" value="Se/S_carrier-like"/>
</dbReference>
<accession>A0AAE3KZI0</accession>
<dbReference type="Proteomes" id="UP001205748">
    <property type="component" value="Unassembled WGS sequence"/>
</dbReference>
<feature type="domain" description="Putative Se/S carrier protein-like" evidence="1">
    <location>
        <begin position="5"/>
        <end position="72"/>
    </location>
</feature>
<evidence type="ECO:0000313" key="3">
    <source>
        <dbReference type="Proteomes" id="UP001205748"/>
    </source>
</evidence>
<protein>
    <submittedName>
        <fullName evidence="2">DUF3343 domain-containing protein</fullName>
    </submittedName>
</protein>
<dbReference type="EMBL" id="JANKAS010000008">
    <property type="protein sequence ID" value="MCR1899265.1"/>
    <property type="molecule type" value="Genomic_DNA"/>
</dbReference>
<organism evidence="2 3">
    <name type="scientific">Irregularibacter muris</name>
    <dbReference type="NCBI Taxonomy" id="1796619"/>
    <lineage>
        <taxon>Bacteria</taxon>
        <taxon>Bacillati</taxon>
        <taxon>Bacillota</taxon>
        <taxon>Clostridia</taxon>
        <taxon>Eubacteriales</taxon>
        <taxon>Eubacteriaceae</taxon>
        <taxon>Irregularibacter</taxon>
    </lineage>
</organism>
<reference evidence="2" key="1">
    <citation type="submission" date="2022-07" db="EMBL/GenBank/DDBJ databases">
        <title>Enhanced cultured diversity of the mouse gut microbiota enables custom-made synthetic communities.</title>
        <authorList>
            <person name="Afrizal A."/>
        </authorList>
    </citation>
    <scope>NUCLEOTIDE SEQUENCE</scope>
    <source>
        <strain evidence="2">DSM 28593</strain>
    </source>
</reference>
<sequence>MTDNYYIIAFNSTHHAISTEQALKEAQKKIMMIPTPREITSSCGLSLQIQEKDIPFAQETLKNKNLSYYGIFKVKVEQGKKSIEKIVEQGDGH</sequence>
<dbReference type="Pfam" id="PF11823">
    <property type="entry name" value="Se_S_carrier"/>
    <property type="match status" value="1"/>
</dbReference>
<keyword evidence="3" id="KW-1185">Reference proteome</keyword>
<evidence type="ECO:0000259" key="1">
    <source>
        <dbReference type="Pfam" id="PF11823"/>
    </source>
</evidence>
<gene>
    <name evidence="2" type="ORF">NSA47_09730</name>
</gene>
<proteinExistence type="predicted"/>
<dbReference type="AlphaFoldDB" id="A0AAE3KZI0"/>